<evidence type="ECO:0000256" key="1">
    <source>
        <dbReference type="SAM" id="MobiDB-lite"/>
    </source>
</evidence>
<protein>
    <submittedName>
        <fullName evidence="2">Uncharacterized protein</fullName>
    </submittedName>
</protein>
<comment type="caution">
    <text evidence="2">The sequence shown here is derived from an EMBL/GenBank/DDBJ whole genome shotgun (WGS) entry which is preliminary data.</text>
</comment>
<reference evidence="2 3" key="1">
    <citation type="journal article" date="2021" name="Elife">
        <title>Chloroplast acquisition without the gene transfer in kleptoplastic sea slugs, Plakobranchus ocellatus.</title>
        <authorList>
            <person name="Maeda T."/>
            <person name="Takahashi S."/>
            <person name="Yoshida T."/>
            <person name="Shimamura S."/>
            <person name="Takaki Y."/>
            <person name="Nagai Y."/>
            <person name="Toyoda A."/>
            <person name="Suzuki Y."/>
            <person name="Arimoto A."/>
            <person name="Ishii H."/>
            <person name="Satoh N."/>
            <person name="Nishiyama T."/>
            <person name="Hasebe M."/>
            <person name="Maruyama T."/>
            <person name="Minagawa J."/>
            <person name="Obokata J."/>
            <person name="Shigenobu S."/>
        </authorList>
    </citation>
    <scope>NUCLEOTIDE SEQUENCE [LARGE SCALE GENOMIC DNA]</scope>
</reference>
<name>A0AAV3Y077_9GAST</name>
<proteinExistence type="predicted"/>
<evidence type="ECO:0000313" key="2">
    <source>
        <dbReference type="EMBL" id="GFN76319.1"/>
    </source>
</evidence>
<accession>A0AAV3Y077</accession>
<keyword evidence="3" id="KW-1185">Reference proteome</keyword>
<evidence type="ECO:0000313" key="3">
    <source>
        <dbReference type="Proteomes" id="UP000735302"/>
    </source>
</evidence>
<gene>
    <name evidence="2" type="ORF">PoB_000282500</name>
</gene>
<dbReference type="AlphaFoldDB" id="A0AAV3Y077"/>
<dbReference type="Proteomes" id="UP000735302">
    <property type="component" value="Unassembled WGS sequence"/>
</dbReference>
<sequence length="110" mass="12547">MSVVDQWSLLFRHIVSYDNDQTPSAMTTGQTPSGEKQDVQTGGHPYKTKPQSWERYENSCHIWSSKELFADDMHCIGGFEADQIKKAKTKVPKRRKFEVSMPVSDPSAIR</sequence>
<organism evidence="2 3">
    <name type="scientific">Plakobranchus ocellatus</name>
    <dbReference type="NCBI Taxonomy" id="259542"/>
    <lineage>
        <taxon>Eukaryota</taxon>
        <taxon>Metazoa</taxon>
        <taxon>Spiralia</taxon>
        <taxon>Lophotrochozoa</taxon>
        <taxon>Mollusca</taxon>
        <taxon>Gastropoda</taxon>
        <taxon>Heterobranchia</taxon>
        <taxon>Euthyneura</taxon>
        <taxon>Panpulmonata</taxon>
        <taxon>Sacoglossa</taxon>
        <taxon>Placobranchoidea</taxon>
        <taxon>Plakobranchidae</taxon>
        <taxon>Plakobranchus</taxon>
    </lineage>
</organism>
<dbReference type="EMBL" id="BLXT01000370">
    <property type="protein sequence ID" value="GFN76319.1"/>
    <property type="molecule type" value="Genomic_DNA"/>
</dbReference>
<feature type="region of interest" description="Disordered" evidence="1">
    <location>
        <begin position="20"/>
        <end position="51"/>
    </location>
</feature>
<feature type="compositionally biased region" description="Polar residues" evidence="1">
    <location>
        <begin position="20"/>
        <end position="34"/>
    </location>
</feature>